<dbReference type="Proteomes" id="UP000886808">
    <property type="component" value="Unassembled WGS sequence"/>
</dbReference>
<feature type="compositionally biased region" description="Polar residues" evidence="1">
    <location>
        <begin position="1"/>
        <end position="28"/>
    </location>
</feature>
<evidence type="ECO:0000313" key="4">
    <source>
        <dbReference type="Proteomes" id="UP000886808"/>
    </source>
</evidence>
<keyword evidence="3" id="KW-0969">Cilium</keyword>
<feature type="domain" description="Flagellar hook-length control protein-like C-terminal" evidence="2">
    <location>
        <begin position="253"/>
        <end position="332"/>
    </location>
</feature>
<gene>
    <name evidence="3" type="ORF">H9746_01350</name>
</gene>
<feature type="compositionally biased region" description="Basic and acidic residues" evidence="1">
    <location>
        <begin position="197"/>
        <end position="211"/>
    </location>
</feature>
<dbReference type="Pfam" id="PF02120">
    <property type="entry name" value="Flg_hook"/>
    <property type="match status" value="1"/>
</dbReference>
<keyword evidence="3" id="KW-0966">Cell projection</keyword>
<feature type="region of interest" description="Disordered" evidence="1">
    <location>
        <begin position="330"/>
        <end position="358"/>
    </location>
</feature>
<dbReference type="EMBL" id="DXIE01000010">
    <property type="protein sequence ID" value="HIV61486.1"/>
    <property type="molecule type" value="Genomic_DNA"/>
</dbReference>
<feature type="region of interest" description="Disordered" evidence="1">
    <location>
        <begin position="1"/>
        <end position="74"/>
    </location>
</feature>
<protein>
    <submittedName>
        <fullName evidence="3">Flagellar hook-length control protein FliK</fullName>
    </submittedName>
</protein>
<evidence type="ECO:0000313" key="3">
    <source>
        <dbReference type="EMBL" id="HIV61486.1"/>
    </source>
</evidence>
<name>A0A9D1THM8_9FIRM</name>
<organism evidence="3 4">
    <name type="scientific">Candidatus Butyricicoccus avistercoris</name>
    <dbReference type="NCBI Taxonomy" id="2838518"/>
    <lineage>
        <taxon>Bacteria</taxon>
        <taxon>Bacillati</taxon>
        <taxon>Bacillota</taxon>
        <taxon>Clostridia</taxon>
        <taxon>Eubacteriales</taxon>
        <taxon>Butyricicoccaceae</taxon>
        <taxon>Butyricicoccus</taxon>
    </lineage>
</organism>
<proteinExistence type="predicted"/>
<dbReference type="CDD" id="cd17470">
    <property type="entry name" value="T3SS_Flik_C"/>
    <property type="match status" value="1"/>
</dbReference>
<feature type="compositionally biased region" description="Polar residues" evidence="1">
    <location>
        <begin position="173"/>
        <end position="196"/>
    </location>
</feature>
<dbReference type="InterPro" id="IPR021136">
    <property type="entry name" value="Flagellar_hook_control-like_C"/>
</dbReference>
<reference evidence="3" key="1">
    <citation type="journal article" date="2021" name="PeerJ">
        <title>Extensive microbial diversity within the chicken gut microbiome revealed by metagenomics and culture.</title>
        <authorList>
            <person name="Gilroy R."/>
            <person name="Ravi A."/>
            <person name="Getino M."/>
            <person name="Pursley I."/>
            <person name="Horton D.L."/>
            <person name="Alikhan N.F."/>
            <person name="Baker D."/>
            <person name="Gharbi K."/>
            <person name="Hall N."/>
            <person name="Watson M."/>
            <person name="Adriaenssens E.M."/>
            <person name="Foster-Nyarko E."/>
            <person name="Jarju S."/>
            <person name="Secka A."/>
            <person name="Antonio M."/>
            <person name="Oren A."/>
            <person name="Chaudhuri R.R."/>
            <person name="La Ragione R."/>
            <person name="Hildebrand F."/>
            <person name="Pallen M.J."/>
        </authorList>
    </citation>
    <scope>NUCLEOTIDE SEQUENCE</scope>
    <source>
        <strain evidence="3">CHK193-4272</strain>
    </source>
</reference>
<dbReference type="Gene3D" id="3.30.750.140">
    <property type="match status" value="1"/>
</dbReference>
<dbReference type="AlphaFoldDB" id="A0A9D1THM8"/>
<reference evidence="3" key="2">
    <citation type="submission" date="2021-04" db="EMBL/GenBank/DDBJ databases">
        <authorList>
            <person name="Gilroy R."/>
        </authorList>
    </citation>
    <scope>NUCLEOTIDE SEQUENCE</scope>
    <source>
        <strain evidence="3">CHK193-4272</strain>
    </source>
</reference>
<sequence>MTTQQLNMLTQMITQNRPTTSKNDSNDTSFKDMLEDKKQDNNAVKKEPVKNDTAKNETVKNEAQTDKTETSDKEDVAAKQVLLANLLFSQNITPVQNEMSQQSTNLSAEQIIQPTIQNLENMQTVGDIQNMDNTQNVQTKQAEIPVQTEIAEAFEVKTDVKTDVKAEQNTAEIIQPQNTEKTTKTAQNTSESTQDMMKNETSETEKSEIKQTEVQNTPLFQNVESTPIKVGEKAPVLDTQSPNMEQDLKDIIKYNLKADGDKIEIQLNPSNLGKITVELVQKDGSMSVLVTAENSKTLSLLAQHAGGIETMMQERLSQPVQVFIEQQKPEQQFNDSQKQNNRQNQNNQNNKPSKDEQQNFIDQLRLGLYNLG</sequence>
<feature type="compositionally biased region" description="Low complexity" evidence="1">
    <location>
        <begin position="337"/>
        <end position="351"/>
    </location>
</feature>
<evidence type="ECO:0000256" key="1">
    <source>
        <dbReference type="SAM" id="MobiDB-lite"/>
    </source>
</evidence>
<comment type="caution">
    <text evidence="3">The sequence shown here is derived from an EMBL/GenBank/DDBJ whole genome shotgun (WGS) entry which is preliminary data.</text>
</comment>
<evidence type="ECO:0000259" key="2">
    <source>
        <dbReference type="Pfam" id="PF02120"/>
    </source>
</evidence>
<accession>A0A9D1THM8</accession>
<feature type="region of interest" description="Disordered" evidence="1">
    <location>
        <begin position="173"/>
        <end position="211"/>
    </location>
</feature>
<keyword evidence="3" id="KW-0282">Flagellum</keyword>
<dbReference type="InterPro" id="IPR038610">
    <property type="entry name" value="FliK-like_C_sf"/>
</dbReference>
<feature type="compositionally biased region" description="Basic and acidic residues" evidence="1">
    <location>
        <begin position="29"/>
        <end position="74"/>
    </location>
</feature>